<dbReference type="InterPro" id="IPR000306">
    <property type="entry name" value="Znf_FYVE"/>
</dbReference>
<proteinExistence type="predicted"/>
<dbReference type="GO" id="GO:0008270">
    <property type="term" value="F:zinc ion binding"/>
    <property type="evidence" value="ECO:0007669"/>
    <property type="project" value="UniProtKB-KW"/>
</dbReference>
<dbReference type="EMBL" id="OV725077">
    <property type="protein sequence ID" value="CAH1392480.1"/>
    <property type="molecule type" value="Genomic_DNA"/>
</dbReference>
<feature type="domain" description="FYVE-type" evidence="8">
    <location>
        <begin position="147"/>
        <end position="220"/>
    </location>
</feature>
<dbReference type="InterPro" id="IPR011011">
    <property type="entry name" value="Znf_FYVE_PHD"/>
</dbReference>
<dbReference type="PANTHER" id="PTHR13510">
    <property type="entry name" value="FYVE-FINGER-CONTAINING RAB5 EFFECTOR PROTEIN RABENOSYN-5-RELATED"/>
    <property type="match status" value="1"/>
</dbReference>
<feature type="compositionally biased region" description="Basic and acidic residues" evidence="6">
    <location>
        <begin position="471"/>
        <end position="480"/>
    </location>
</feature>
<evidence type="ECO:0000256" key="4">
    <source>
        <dbReference type="PROSITE-ProRule" id="PRU00042"/>
    </source>
</evidence>
<keyword evidence="10" id="KW-1185">Reference proteome</keyword>
<feature type="compositionally biased region" description="Polar residues" evidence="6">
    <location>
        <begin position="367"/>
        <end position="391"/>
    </location>
</feature>
<dbReference type="OrthoDB" id="166134at2759"/>
<keyword evidence="5" id="KW-0175">Coiled coil</keyword>
<evidence type="ECO:0000256" key="2">
    <source>
        <dbReference type="ARBA" id="ARBA00022771"/>
    </source>
</evidence>
<dbReference type="InterPro" id="IPR036531">
    <property type="entry name" value="Rbsn_Rab-bd_sf"/>
</dbReference>
<dbReference type="PANTHER" id="PTHR13510:SF44">
    <property type="entry name" value="RABENOSYN-5"/>
    <property type="match status" value="1"/>
</dbReference>
<evidence type="ECO:0000259" key="7">
    <source>
        <dbReference type="PROSITE" id="PS50157"/>
    </source>
</evidence>
<keyword evidence="1" id="KW-0479">Metal-binding</keyword>
<accession>A0A9P0E7V4</accession>
<dbReference type="Proteomes" id="UP001152798">
    <property type="component" value="Chromosome 1"/>
</dbReference>
<keyword evidence="2 4" id="KW-0863">Zinc-finger</keyword>
<name>A0A9P0E7V4_NEZVI</name>
<feature type="compositionally biased region" description="Low complexity" evidence="6">
    <location>
        <begin position="458"/>
        <end position="469"/>
    </location>
</feature>
<feature type="region of interest" description="Disordered" evidence="6">
    <location>
        <begin position="453"/>
        <end position="480"/>
    </location>
</feature>
<dbReference type="InterPro" id="IPR013087">
    <property type="entry name" value="Znf_C2H2_type"/>
</dbReference>
<keyword evidence="3" id="KW-0862">Zinc</keyword>
<feature type="domain" description="C2H2-type" evidence="7">
    <location>
        <begin position="13"/>
        <end position="41"/>
    </location>
</feature>
<protein>
    <recommendedName>
        <fullName evidence="11">Rabenosyn-5</fullName>
    </recommendedName>
</protein>
<dbReference type="PROSITE" id="PS50157">
    <property type="entry name" value="ZINC_FINGER_C2H2_2"/>
    <property type="match status" value="1"/>
</dbReference>
<dbReference type="InterPro" id="IPR013083">
    <property type="entry name" value="Znf_RING/FYVE/PHD"/>
</dbReference>
<dbReference type="Pfam" id="PF11464">
    <property type="entry name" value="Rbsn"/>
    <property type="match status" value="1"/>
</dbReference>
<dbReference type="Gene3D" id="4.10.860.20">
    <property type="entry name" value="Rabenosyn, Rab binding domain"/>
    <property type="match status" value="1"/>
</dbReference>
<dbReference type="PROSITE" id="PS00028">
    <property type="entry name" value="ZINC_FINGER_C2H2_1"/>
    <property type="match status" value="1"/>
</dbReference>
<dbReference type="Pfam" id="PF01363">
    <property type="entry name" value="FYVE"/>
    <property type="match status" value="1"/>
</dbReference>
<dbReference type="SUPFAM" id="SSF140125">
    <property type="entry name" value="Rabenosyn-5 Rab-binding domain-like"/>
    <property type="match status" value="1"/>
</dbReference>
<dbReference type="InterPro" id="IPR021565">
    <property type="entry name" value="Rbsn_Rab-bd"/>
</dbReference>
<evidence type="ECO:0000256" key="6">
    <source>
        <dbReference type="SAM" id="MobiDB-lite"/>
    </source>
</evidence>
<evidence type="ECO:0000313" key="9">
    <source>
        <dbReference type="EMBL" id="CAH1392480.1"/>
    </source>
</evidence>
<dbReference type="InterPro" id="IPR017455">
    <property type="entry name" value="Znf_FYVE-rel"/>
</dbReference>
<evidence type="ECO:0000256" key="1">
    <source>
        <dbReference type="ARBA" id="ARBA00022723"/>
    </source>
</evidence>
<evidence type="ECO:0000256" key="5">
    <source>
        <dbReference type="SAM" id="Coils"/>
    </source>
</evidence>
<dbReference type="Gene3D" id="3.30.40.10">
    <property type="entry name" value="Zinc/RING finger domain, C3HC4 (zinc finger)"/>
    <property type="match status" value="1"/>
</dbReference>
<sequence>MADADDPPVLEGFICPICKSDLGDATKLLSHFEDVHSEEQDFIKSFKDLYDKAKKKILKQDTPSSTGINNVRQTSAASFDYSHEPQEIGTTRSRKKKFDAIRDERMQRLAVPTNQLIIRLGKLLENMPTDPLKRKVHEQNIVAWLDGETVDRCPNCAGSFYLARRKHHCRTCGSIMCNDCSHFMSLNTARKILDRPVEEIPQGNTEKNLRLCVHCISLLEVREEKRESRSAKPILSQFYQRLSEHKQQAHDLRLQYLKMYNSLTNGESIYSLDEAQVVKLKLLKLAENIDALSSKIAVLGKGTENPPQGQALRLQNMVRAASAVYLKTHLLNLPGLPTEEQFAEAQNKRREAINARIHEEKKRKSRLSNQINNVKSGPSLPKQSSDPTVSLGQGWVPEKTKVNEYDDPLIEQINIIRSYIKEAKAAHKYDEVASLEENLQELKKEFWKKQTEQELAKSGESSEAASLSSYDEVRQSDSSH</sequence>
<reference evidence="9" key="1">
    <citation type="submission" date="2022-01" db="EMBL/GenBank/DDBJ databases">
        <authorList>
            <person name="King R."/>
        </authorList>
    </citation>
    <scope>NUCLEOTIDE SEQUENCE</scope>
</reference>
<feature type="coiled-coil region" evidence="5">
    <location>
        <begin position="425"/>
        <end position="452"/>
    </location>
</feature>
<evidence type="ECO:0000313" key="10">
    <source>
        <dbReference type="Proteomes" id="UP001152798"/>
    </source>
</evidence>
<dbReference type="PROSITE" id="PS50178">
    <property type="entry name" value="ZF_FYVE"/>
    <property type="match status" value="1"/>
</dbReference>
<evidence type="ECO:0000259" key="8">
    <source>
        <dbReference type="PROSITE" id="PS50178"/>
    </source>
</evidence>
<gene>
    <name evidence="9" type="ORF">NEZAVI_LOCUS3290</name>
</gene>
<dbReference type="AlphaFoldDB" id="A0A9P0E7V4"/>
<evidence type="ECO:0008006" key="11">
    <source>
        <dbReference type="Google" id="ProtNLM"/>
    </source>
</evidence>
<feature type="region of interest" description="Disordered" evidence="6">
    <location>
        <begin position="358"/>
        <end position="394"/>
    </location>
</feature>
<organism evidence="9 10">
    <name type="scientific">Nezara viridula</name>
    <name type="common">Southern green stink bug</name>
    <name type="synonym">Cimex viridulus</name>
    <dbReference type="NCBI Taxonomy" id="85310"/>
    <lineage>
        <taxon>Eukaryota</taxon>
        <taxon>Metazoa</taxon>
        <taxon>Ecdysozoa</taxon>
        <taxon>Arthropoda</taxon>
        <taxon>Hexapoda</taxon>
        <taxon>Insecta</taxon>
        <taxon>Pterygota</taxon>
        <taxon>Neoptera</taxon>
        <taxon>Paraneoptera</taxon>
        <taxon>Hemiptera</taxon>
        <taxon>Heteroptera</taxon>
        <taxon>Panheteroptera</taxon>
        <taxon>Pentatomomorpha</taxon>
        <taxon>Pentatomoidea</taxon>
        <taxon>Pentatomidae</taxon>
        <taxon>Pentatominae</taxon>
        <taxon>Nezara</taxon>
    </lineage>
</organism>
<dbReference type="SUPFAM" id="SSF57903">
    <property type="entry name" value="FYVE/PHD zinc finger"/>
    <property type="match status" value="1"/>
</dbReference>
<dbReference type="InterPro" id="IPR052727">
    <property type="entry name" value="Rab4/Rab5_effector"/>
</dbReference>
<dbReference type="SMART" id="SM00064">
    <property type="entry name" value="FYVE"/>
    <property type="match status" value="1"/>
</dbReference>
<evidence type="ECO:0000256" key="3">
    <source>
        <dbReference type="ARBA" id="ARBA00022833"/>
    </source>
</evidence>